<feature type="compositionally biased region" description="Low complexity" evidence="39">
    <location>
        <begin position="547"/>
        <end position="559"/>
    </location>
</feature>
<evidence type="ECO:0000256" key="34">
    <source>
        <dbReference type="ARBA" id="ARBA00043039"/>
    </source>
</evidence>
<dbReference type="GO" id="GO:0017136">
    <property type="term" value="F:histone deacetylase activity, NAD-dependent"/>
    <property type="evidence" value="ECO:0007669"/>
    <property type="project" value="TreeGrafter"/>
</dbReference>
<evidence type="ECO:0000256" key="37">
    <source>
        <dbReference type="ARBA" id="ARBA00050203"/>
    </source>
</evidence>
<dbReference type="GO" id="GO:0031641">
    <property type="term" value="P:regulation of myelination"/>
    <property type="evidence" value="ECO:0007669"/>
    <property type="project" value="UniProtKB-ARBA"/>
</dbReference>
<dbReference type="Gene3D" id="3.30.1600.10">
    <property type="entry name" value="SIR2/SIRT2 'Small Domain"/>
    <property type="match status" value="1"/>
</dbReference>
<evidence type="ECO:0000256" key="8">
    <source>
        <dbReference type="ARBA" id="ARBA00004556"/>
    </source>
</evidence>
<comment type="cofactor">
    <cofactor evidence="1">
        <name>Zn(2+)</name>
        <dbReference type="ChEBI" id="CHEBI:29105"/>
    </cofactor>
</comment>
<dbReference type="GO" id="GO:0042903">
    <property type="term" value="F:tubulin deacetylase activity"/>
    <property type="evidence" value="ECO:0007669"/>
    <property type="project" value="UniProtKB-ARBA"/>
</dbReference>
<evidence type="ECO:0000256" key="22">
    <source>
        <dbReference type="ARBA" id="ARBA00022843"/>
    </source>
</evidence>
<evidence type="ECO:0000256" key="4">
    <source>
        <dbReference type="ARBA" id="ARBA00004186"/>
    </source>
</evidence>
<evidence type="ECO:0000256" key="14">
    <source>
        <dbReference type="ARBA" id="ARBA00022490"/>
    </source>
</evidence>
<feature type="binding site" evidence="38">
    <location>
        <position position="344"/>
    </location>
    <ligand>
        <name>Zn(2+)</name>
        <dbReference type="ChEBI" id="CHEBI:29105"/>
    </ligand>
</feature>
<evidence type="ECO:0000256" key="27">
    <source>
        <dbReference type="ARBA" id="ARBA00023254"/>
    </source>
</evidence>
<dbReference type="GO" id="GO:0005874">
    <property type="term" value="C:microtubule"/>
    <property type="evidence" value="ECO:0007669"/>
    <property type="project" value="UniProtKB-KW"/>
</dbReference>
<dbReference type="GO" id="GO:0051301">
    <property type="term" value="P:cell division"/>
    <property type="evidence" value="ECO:0007669"/>
    <property type="project" value="UniProtKB-KW"/>
</dbReference>
<evidence type="ECO:0000256" key="12">
    <source>
        <dbReference type="ARBA" id="ARBA00022454"/>
    </source>
</evidence>
<evidence type="ECO:0000256" key="25">
    <source>
        <dbReference type="ARBA" id="ARBA00023212"/>
    </source>
</evidence>
<name>A0AAX6RH43_HETGA</name>
<evidence type="ECO:0000256" key="1">
    <source>
        <dbReference type="ARBA" id="ARBA00001947"/>
    </source>
</evidence>
<keyword evidence="28" id="KW-0966">Cell projection</keyword>
<dbReference type="InterPro" id="IPR050134">
    <property type="entry name" value="NAD-dep_sirtuin_deacylases"/>
</dbReference>
<dbReference type="PANTHER" id="PTHR11085">
    <property type="entry name" value="NAD-DEPENDENT PROTEIN DEACYLASE SIRTUIN-5, MITOCHONDRIAL-RELATED"/>
    <property type="match status" value="1"/>
</dbReference>
<evidence type="ECO:0000256" key="32">
    <source>
        <dbReference type="ARBA" id="ARBA00041829"/>
    </source>
</evidence>
<dbReference type="InterPro" id="IPR029035">
    <property type="entry name" value="DHS-like_NAD/FAD-binding_dom"/>
</dbReference>
<dbReference type="PROSITE" id="PS50305">
    <property type="entry name" value="SIRTUIN"/>
    <property type="match status" value="1"/>
</dbReference>
<keyword evidence="41" id="KW-1185">Reference proteome</keyword>
<feature type="binding site" evidence="38">
    <location>
        <position position="349"/>
    </location>
    <ligand>
        <name>Zn(2+)</name>
        <dbReference type="ChEBI" id="CHEBI:29105"/>
    </ligand>
</feature>
<evidence type="ECO:0000256" key="17">
    <source>
        <dbReference type="ARBA" id="ARBA00022679"/>
    </source>
</evidence>
<dbReference type="GO" id="GO:0030426">
    <property type="term" value="C:growth cone"/>
    <property type="evidence" value="ECO:0007669"/>
    <property type="project" value="UniProtKB-SubCell"/>
</dbReference>
<evidence type="ECO:0000256" key="15">
    <source>
        <dbReference type="ARBA" id="ARBA00022553"/>
    </source>
</evidence>
<evidence type="ECO:0000256" key="31">
    <source>
        <dbReference type="ARBA" id="ARBA00040697"/>
    </source>
</evidence>
<dbReference type="AlphaFoldDB" id="A0AAX6RH43"/>
<keyword evidence="29" id="KW-0131">Cell cycle</keyword>
<dbReference type="InterPro" id="IPR003000">
    <property type="entry name" value="Sirtuin"/>
</dbReference>
<dbReference type="SUPFAM" id="SSF52467">
    <property type="entry name" value="DHS-like NAD/FAD-binding domain"/>
    <property type="match status" value="1"/>
</dbReference>
<evidence type="ECO:0000256" key="39">
    <source>
        <dbReference type="SAM" id="MobiDB-lite"/>
    </source>
</evidence>
<dbReference type="GO" id="GO:0042981">
    <property type="term" value="P:regulation of apoptotic process"/>
    <property type="evidence" value="ECO:0007669"/>
    <property type="project" value="UniProtKB-ARBA"/>
</dbReference>
<dbReference type="GO" id="GO:0043204">
    <property type="term" value="C:perikaryon"/>
    <property type="evidence" value="ECO:0007669"/>
    <property type="project" value="UniProtKB-SubCell"/>
</dbReference>
<keyword evidence="26" id="KW-0539">Nucleus</keyword>
<feature type="domain" description="Deacetylase sirtuin-type" evidence="40">
    <location>
        <begin position="206"/>
        <end position="527"/>
    </location>
</feature>
<proteinExistence type="inferred from homology"/>
<evidence type="ECO:0000256" key="29">
    <source>
        <dbReference type="ARBA" id="ARBA00023306"/>
    </source>
</evidence>
<keyword evidence="16" id="KW-0132">Cell division</keyword>
<evidence type="ECO:0000256" key="18">
    <source>
        <dbReference type="ARBA" id="ARBA00022701"/>
    </source>
</evidence>
<keyword evidence="25" id="KW-0206">Cytoskeleton</keyword>
<evidence type="ECO:0000256" key="33">
    <source>
        <dbReference type="ARBA" id="ARBA00042077"/>
    </source>
</evidence>
<keyword evidence="23" id="KW-0520">NAD</keyword>
<keyword evidence="24" id="KW-0472">Membrane</keyword>
<dbReference type="EC" id="2.3.1.286" evidence="11"/>
<comment type="catalytic activity">
    <reaction evidence="35">
        <text>N(6)-hexadecanoyl-L-lysyl-[protein] + NAD(+) + H2O = 2''-O-hexadecanoyl-ADP-D-ribose + nicotinamide + L-lysyl-[protein]</text>
        <dbReference type="Rhea" id="RHEA:70563"/>
        <dbReference type="Rhea" id="RHEA-COMP:9752"/>
        <dbReference type="Rhea" id="RHEA-COMP:14175"/>
        <dbReference type="ChEBI" id="CHEBI:15377"/>
        <dbReference type="ChEBI" id="CHEBI:17154"/>
        <dbReference type="ChEBI" id="CHEBI:29969"/>
        <dbReference type="ChEBI" id="CHEBI:57540"/>
        <dbReference type="ChEBI" id="CHEBI:138936"/>
        <dbReference type="ChEBI" id="CHEBI:189673"/>
    </reaction>
    <physiologicalReaction direction="left-to-right" evidence="35">
        <dbReference type="Rhea" id="RHEA:70564"/>
    </physiologicalReaction>
</comment>
<dbReference type="CDD" id="cd01408">
    <property type="entry name" value="SIRT1"/>
    <property type="match status" value="1"/>
</dbReference>
<evidence type="ECO:0000313" key="41">
    <source>
        <dbReference type="Proteomes" id="UP000694906"/>
    </source>
</evidence>
<dbReference type="RefSeq" id="XP_021095315.1">
    <property type="nucleotide sequence ID" value="XM_021239656.1"/>
</dbReference>
<feature type="binding site" evidence="38">
    <location>
        <position position="370"/>
    </location>
    <ligand>
        <name>Zn(2+)</name>
        <dbReference type="ChEBI" id="CHEBI:29105"/>
    </ligand>
</feature>
<dbReference type="GO" id="GO:0046872">
    <property type="term" value="F:metal ion binding"/>
    <property type="evidence" value="ECO:0007669"/>
    <property type="project" value="UniProtKB-KW"/>
</dbReference>
<feature type="region of interest" description="Disordered" evidence="39">
    <location>
        <begin position="538"/>
        <end position="578"/>
    </location>
</feature>
<feature type="binding site" evidence="38">
    <location>
        <position position="400"/>
    </location>
    <ligand>
        <name>Zn(2+)</name>
        <dbReference type="ChEBI" id="CHEBI:29105"/>
    </ligand>
</feature>
<feature type="region of interest" description="Disordered" evidence="39">
    <location>
        <begin position="97"/>
        <end position="120"/>
    </location>
</feature>
<evidence type="ECO:0000256" key="7">
    <source>
        <dbReference type="ARBA" id="ARBA00004484"/>
    </source>
</evidence>
<comment type="catalytic activity">
    <reaction evidence="37">
        <text>N(6)-acetyl-L-lysyl-[protein] + NAD(+) + H2O = 2''-O-acetyl-ADP-D-ribose + nicotinamide + L-lysyl-[protein]</text>
        <dbReference type="Rhea" id="RHEA:43636"/>
        <dbReference type="Rhea" id="RHEA-COMP:9752"/>
        <dbReference type="Rhea" id="RHEA-COMP:10731"/>
        <dbReference type="ChEBI" id="CHEBI:15377"/>
        <dbReference type="ChEBI" id="CHEBI:17154"/>
        <dbReference type="ChEBI" id="CHEBI:29969"/>
        <dbReference type="ChEBI" id="CHEBI:57540"/>
        <dbReference type="ChEBI" id="CHEBI:61930"/>
        <dbReference type="ChEBI" id="CHEBI:83767"/>
        <dbReference type="EC" id="2.3.1.286"/>
    </reaction>
</comment>
<dbReference type="GO" id="GO:0045595">
    <property type="term" value="P:regulation of cell differentiation"/>
    <property type="evidence" value="ECO:0007669"/>
    <property type="project" value="UniProtKB-ARBA"/>
</dbReference>
<keyword evidence="18" id="KW-0493">Microtubule</keyword>
<evidence type="ECO:0000256" key="30">
    <source>
        <dbReference type="ARBA" id="ARBA00037844"/>
    </source>
</evidence>
<evidence type="ECO:0000256" key="19">
    <source>
        <dbReference type="ARBA" id="ARBA00022723"/>
    </source>
</evidence>
<keyword evidence="27" id="KW-0469">Meiosis</keyword>
<gene>
    <name evidence="42" type="primary">Sirt2</name>
</gene>
<evidence type="ECO:0000256" key="16">
    <source>
        <dbReference type="ARBA" id="ARBA00022618"/>
    </source>
</evidence>
<feature type="compositionally biased region" description="Basic and acidic residues" evidence="39">
    <location>
        <begin position="567"/>
        <end position="578"/>
    </location>
</feature>
<dbReference type="GO" id="GO:0005814">
    <property type="term" value="C:centriole"/>
    <property type="evidence" value="ECO:0007669"/>
    <property type="project" value="UniProtKB-SubCell"/>
</dbReference>
<dbReference type="GO" id="GO:0030496">
    <property type="term" value="C:midbody"/>
    <property type="evidence" value="ECO:0007669"/>
    <property type="project" value="UniProtKB-SubCell"/>
</dbReference>
<evidence type="ECO:0000256" key="20">
    <source>
        <dbReference type="ARBA" id="ARBA00022776"/>
    </source>
</evidence>
<keyword evidence="19 38" id="KW-0479">Metal-binding</keyword>
<dbReference type="GO" id="GO:0051321">
    <property type="term" value="P:meiotic cell cycle"/>
    <property type="evidence" value="ECO:0007669"/>
    <property type="project" value="UniProtKB-KW"/>
</dbReference>
<accession>A0AAX6RH43</accession>
<dbReference type="GO" id="GO:0051093">
    <property type="term" value="P:negative regulation of developmental process"/>
    <property type="evidence" value="ECO:0007669"/>
    <property type="project" value="UniProtKB-ARBA"/>
</dbReference>
<evidence type="ECO:0000256" key="3">
    <source>
        <dbReference type="ARBA" id="ARBA00004123"/>
    </source>
</evidence>
<dbReference type="InterPro" id="IPR026591">
    <property type="entry name" value="Sirtuin_cat_small_dom_sf"/>
</dbReference>
<evidence type="ECO:0000256" key="2">
    <source>
        <dbReference type="ARBA" id="ARBA00004114"/>
    </source>
</evidence>
<evidence type="ECO:0000256" key="21">
    <source>
        <dbReference type="ARBA" id="ARBA00022833"/>
    </source>
</evidence>
<evidence type="ECO:0000256" key="38">
    <source>
        <dbReference type="PROSITE-ProRule" id="PRU00236"/>
    </source>
</evidence>
<keyword evidence="15" id="KW-0597">Phosphoprotein</keyword>
<dbReference type="GO" id="GO:0033010">
    <property type="term" value="C:paranodal junction"/>
    <property type="evidence" value="ECO:0007669"/>
    <property type="project" value="UniProtKB-ARBA"/>
</dbReference>
<dbReference type="CTD" id="22933"/>
<evidence type="ECO:0000256" key="11">
    <source>
        <dbReference type="ARBA" id="ARBA00012928"/>
    </source>
</evidence>
<evidence type="ECO:0000259" key="40">
    <source>
        <dbReference type="PROSITE" id="PS50305"/>
    </source>
</evidence>
<evidence type="ECO:0000256" key="35">
    <source>
        <dbReference type="ARBA" id="ARBA00048378"/>
    </source>
</evidence>
<protein>
    <recommendedName>
        <fullName evidence="31">NAD-dependent protein deacetylase sirtuin-2</fullName>
        <ecNumber evidence="11">2.3.1.286</ecNumber>
    </recommendedName>
    <alternativeName>
        <fullName evidence="33">NAD-dependent protein defatty-acylase sirtuin-2</fullName>
    </alternativeName>
    <alternativeName>
        <fullName evidence="34">Regulatory protein SIR2 homolog 2</fullName>
    </alternativeName>
    <alternativeName>
        <fullName evidence="32">SIR2-like protein 2</fullName>
    </alternativeName>
</protein>
<keyword evidence="13" id="KW-1003">Cell membrane</keyword>
<evidence type="ECO:0000256" key="10">
    <source>
        <dbReference type="ARBA" id="ARBA00006924"/>
    </source>
</evidence>
<evidence type="ECO:0000256" key="5">
    <source>
        <dbReference type="ARBA" id="ARBA00004214"/>
    </source>
</evidence>
<dbReference type="InterPro" id="IPR026590">
    <property type="entry name" value="Ssirtuin_cat_dom"/>
</dbReference>
<dbReference type="FunFam" id="3.40.50.1220:FF:000005">
    <property type="entry name" value="NAD-dependent deacetylase sirtuin-2"/>
    <property type="match status" value="1"/>
</dbReference>
<dbReference type="GO" id="GO:0022011">
    <property type="term" value="P:myelination in peripheral nervous system"/>
    <property type="evidence" value="ECO:0007669"/>
    <property type="project" value="UniProtKB-ARBA"/>
</dbReference>
<keyword evidence="14" id="KW-0963">Cytoplasm</keyword>
<dbReference type="Gene3D" id="3.40.50.1220">
    <property type="entry name" value="TPP-binding domain"/>
    <property type="match status" value="1"/>
</dbReference>
<comment type="catalytic activity">
    <reaction evidence="36">
        <text>N(6)-tetradecanoyl-L-lysyl-[protein] + NAD(+) + H2O = 2''-O-tetradecanoyl-ADP-D-ribose + nicotinamide + L-lysyl-[protein]</text>
        <dbReference type="Rhea" id="RHEA:70567"/>
        <dbReference type="Rhea" id="RHEA-COMP:9752"/>
        <dbReference type="Rhea" id="RHEA-COMP:15437"/>
        <dbReference type="ChEBI" id="CHEBI:15377"/>
        <dbReference type="ChEBI" id="CHEBI:17154"/>
        <dbReference type="ChEBI" id="CHEBI:29969"/>
        <dbReference type="ChEBI" id="CHEBI:57540"/>
        <dbReference type="ChEBI" id="CHEBI:141129"/>
        <dbReference type="ChEBI" id="CHEBI:189674"/>
    </reaction>
    <physiologicalReaction direction="left-to-right" evidence="36">
        <dbReference type="Rhea" id="RHEA:70568"/>
    </physiologicalReaction>
</comment>
<dbReference type="FunFam" id="3.30.1600.10:FF:000013">
    <property type="entry name" value="NAD-dependent protein deacetylase sirtuin-1"/>
    <property type="match status" value="1"/>
</dbReference>
<comment type="subcellular location">
    <subcellularLocation>
        <location evidence="9">Cell projection</location>
        <location evidence="9">Growth cone</location>
    </subcellularLocation>
    <subcellularLocation>
        <location evidence="6">Chromosome</location>
    </subcellularLocation>
    <subcellularLocation>
        <location evidence="2">Cytoplasm</location>
        <location evidence="2">Cytoskeleton</location>
        <location evidence="2">Microtubule organizing center</location>
        <location evidence="2">Centrosome</location>
        <location evidence="2">Centriole</location>
    </subcellularLocation>
    <subcellularLocation>
        <location evidence="4">Cytoplasm</location>
        <location evidence="4">Cytoskeleton</location>
        <location evidence="4">Spindle</location>
    </subcellularLocation>
    <subcellularLocation>
        <location evidence="8">Cytoplasm</location>
        <location evidence="8">Perinuclear region</location>
    </subcellularLocation>
    <subcellularLocation>
        <location evidence="5">Midbody</location>
    </subcellularLocation>
    <subcellularLocation>
        <location evidence="30">Myelin membrane</location>
    </subcellularLocation>
    <subcellularLocation>
        <location evidence="3">Nucleus</location>
    </subcellularLocation>
    <subcellularLocation>
        <location evidence="7">Perikaryon</location>
    </subcellularLocation>
</comment>
<dbReference type="GO" id="GO:0043220">
    <property type="term" value="C:Schmidt-Lanterman incisure"/>
    <property type="evidence" value="ECO:0007669"/>
    <property type="project" value="UniProtKB-ARBA"/>
</dbReference>
<evidence type="ECO:0000256" key="6">
    <source>
        <dbReference type="ARBA" id="ARBA00004286"/>
    </source>
</evidence>
<evidence type="ECO:0000256" key="9">
    <source>
        <dbReference type="ARBA" id="ARBA00004624"/>
    </source>
</evidence>
<evidence type="ECO:0000256" key="24">
    <source>
        <dbReference type="ARBA" id="ARBA00023136"/>
    </source>
</evidence>
<dbReference type="GO" id="GO:0070403">
    <property type="term" value="F:NAD+ binding"/>
    <property type="evidence" value="ECO:0007669"/>
    <property type="project" value="InterPro"/>
</dbReference>
<evidence type="ECO:0000313" key="42">
    <source>
        <dbReference type="RefSeq" id="XP_021095315.1"/>
    </source>
</evidence>
<dbReference type="GO" id="GO:0048471">
    <property type="term" value="C:perinuclear region of cytoplasm"/>
    <property type="evidence" value="ECO:0007669"/>
    <property type="project" value="UniProtKB-SubCell"/>
</dbReference>
<evidence type="ECO:0000256" key="13">
    <source>
        <dbReference type="ARBA" id="ARBA00022475"/>
    </source>
</evidence>
<evidence type="ECO:0000256" key="23">
    <source>
        <dbReference type="ARBA" id="ARBA00023027"/>
    </source>
</evidence>
<keyword evidence="12" id="KW-0158">Chromosome</keyword>
<dbReference type="Pfam" id="PF02146">
    <property type="entry name" value="SIR2"/>
    <property type="match status" value="1"/>
</dbReference>
<comment type="similarity">
    <text evidence="10">Belongs to the sirtuin family. Class I subfamily.</text>
</comment>
<sequence>MEQIAHVSPAYHVMTNQNIQLGYCSIVVPAFSGRPLATWLPTPGPLVLVVWPSRFCLKEGARWQHVKVFNVAPLVAGSCSSLPYSCPFSFRCRHGTEQSVTAPRPPPRAHGRTGPSCASPKPITSTALLSQACLPAEPLTLWRPRQGRCRRLSPLRSILKMRSTRAHTVKDTDLDAEEGASGGEAEMDFLRSLFSQTLGLGSQKERLLDELTLEGVVRYMQSERCQRVICLVGAGISTSAGIPDFRSPTTGLYANLEKYHLPYPEAIFEIGYFKKHPEPFFALAKELYPGQFKPTICHYFIRLLKEKGLLLRCYTQNIDTLERVAGLEPEDLVEAHGTFYTSHCTSQLCRHEYTLGWMKEKLFSEVTPKCEKCQSVVKPAPLAPRPVPRPSWAQWVLPLCLHVTVSSGSGPVCLRVSTSDIIFFGENLPSRFFSCLQSDFRKVDLLIIMGTSLQVQPFASLIGKAPLSTPRLLINKEKTGQTDPFLGMMMGLGGGMDFDSKKAYRDVAWLGDCDQGCLALADLLGWKKELEDLVRKEHAHIDAQSGSSTPNPTTAASPRTSPPPGKAEAKTTDGEKPQ</sequence>
<dbReference type="GeneID" id="101715152"/>
<evidence type="ECO:0000256" key="28">
    <source>
        <dbReference type="ARBA" id="ARBA00023273"/>
    </source>
</evidence>
<dbReference type="GO" id="GO:0005634">
    <property type="term" value="C:nucleus"/>
    <property type="evidence" value="ECO:0007669"/>
    <property type="project" value="UniProtKB-SubCell"/>
</dbReference>
<keyword evidence="22" id="KW-0832">Ubl conjugation</keyword>
<reference evidence="42" key="1">
    <citation type="submission" date="2025-08" db="UniProtKB">
        <authorList>
            <consortium name="RefSeq"/>
        </authorList>
    </citation>
    <scope>IDENTIFICATION</scope>
</reference>
<evidence type="ECO:0000256" key="36">
    <source>
        <dbReference type="ARBA" id="ARBA00048905"/>
    </source>
</evidence>
<dbReference type="GO" id="GO:0005694">
    <property type="term" value="C:chromosome"/>
    <property type="evidence" value="ECO:0007669"/>
    <property type="project" value="UniProtKB-SubCell"/>
</dbReference>
<dbReference type="GO" id="GO:0005819">
    <property type="term" value="C:spindle"/>
    <property type="evidence" value="ECO:0007669"/>
    <property type="project" value="UniProtKB-SubCell"/>
</dbReference>
<keyword evidence="17" id="KW-0808">Transferase</keyword>
<feature type="active site" description="Proton acceptor" evidence="38">
    <location>
        <position position="336"/>
    </location>
</feature>
<dbReference type="Proteomes" id="UP000694906">
    <property type="component" value="Unplaced"/>
</dbReference>
<keyword evidence="21 38" id="KW-0862">Zinc</keyword>
<organism evidence="41 42">
    <name type="scientific">Heterocephalus glaber</name>
    <name type="common">Naked mole rat</name>
    <dbReference type="NCBI Taxonomy" id="10181"/>
    <lineage>
        <taxon>Eukaryota</taxon>
        <taxon>Metazoa</taxon>
        <taxon>Chordata</taxon>
        <taxon>Craniata</taxon>
        <taxon>Vertebrata</taxon>
        <taxon>Euteleostomi</taxon>
        <taxon>Mammalia</taxon>
        <taxon>Eutheria</taxon>
        <taxon>Euarchontoglires</taxon>
        <taxon>Glires</taxon>
        <taxon>Rodentia</taxon>
        <taxon>Hystricomorpha</taxon>
        <taxon>Bathyergidae</taxon>
        <taxon>Heterocephalus</taxon>
    </lineage>
</organism>
<dbReference type="PANTHER" id="PTHR11085:SF6">
    <property type="entry name" value="NAD-DEPENDENT PROTEIN DEACETYLASE SIRTUIN-2"/>
    <property type="match status" value="1"/>
</dbReference>
<evidence type="ECO:0000256" key="26">
    <source>
        <dbReference type="ARBA" id="ARBA00023242"/>
    </source>
</evidence>
<keyword evidence="20" id="KW-0498">Mitosis</keyword>